<protein>
    <submittedName>
        <fullName evidence="2">Uncharacterized protein</fullName>
    </submittedName>
</protein>
<dbReference type="EMBL" id="JAVDVQ010000002">
    <property type="protein sequence ID" value="MDR7081443.1"/>
    <property type="molecule type" value="Genomic_DNA"/>
</dbReference>
<proteinExistence type="predicted"/>
<accession>A0ABU1U8C9</accession>
<evidence type="ECO:0000313" key="3">
    <source>
        <dbReference type="Proteomes" id="UP001252243"/>
    </source>
</evidence>
<evidence type="ECO:0000313" key="2">
    <source>
        <dbReference type="EMBL" id="MDR7081443.1"/>
    </source>
</evidence>
<dbReference type="Proteomes" id="UP001252243">
    <property type="component" value="Unassembled WGS sequence"/>
</dbReference>
<gene>
    <name evidence="2" type="ORF">J2X01_000720</name>
</gene>
<organism evidence="2 3">
    <name type="scientific">Arthrobacter ginsengisoli</name>
    <dbReference type="NCBI Taxonomy" id="1356565"/>
    <lineage>
        <taxon>Bacteria</taxon>
        <taxon>Bacillati</taxon>
        <taxon>Actinomycetota</taxon>
        <taxon>Actinomycetes</taxon>
        <taxon>Micrococcales</taxon>
        <taxon>Micrococcaceae</taxon>
        <taxon>Arthrobacter</taxon>
    </lineage>
</organism>
<reference evidence="2 3" key="1">
    <citation type="submission" date="2023-07" db="EMBL/GenBank/DDBJ databases">
        <title>Sorghum-associated microbial communities from plants grown in Nebraska, USA.</title>
        <authorList>
            <person name="Schachtman D."/>
        </authorList>
    </citation>
    <scope>NUCLEOTIDE SEQUENCE [LARGE SCALE GENOMIC DNA]</scope>
    <source>
        <strain evidence="2 3">BE167</strain>
    </source>
</reference>
<sequence>MPTPTEAPEAQVAGFDHRAIIVNCPYCAHLHRHDRKNLPSQGRTRRAAGCGLHSSQEARVTGYWITLPTNPTRETAE</sequence>
<keyword evidence="3" id="KW-1185">Reference proteome</keyword>
<comment type="caution">
    <text evidence="2">The sequence shown here is derived from an EMBL/GenBank/DDBJ whole genome shotgun (WGS) entry which is preliminary data.</text>
</comment>
<evidence type="ECO:0000256" key="1">
    <source>
        <dbReference type="SAM" id="MobiDB-lite"/>
    </source>
</evidence>
<name>A0ABU1U8C9_9MICC</name>
<feature type="region of interest" description="Disordered" evidence="1">
    <location>
        <begin position="34"/>
        <end position="55"/>
    </location>
</feature>